<accession>A0A840E151</accession>
<keyword evidence="2" id="KW-0012">Acyltransferase</keyword>
<dbReference type="GO" id="GO:0008999">
    <property type="term" value="F:protein-N-terminal-alanine acetyltransferase activity"/>
    <property type="evidence" value="ECO:0007669"/>
    <property type="project" value="TreeGrafter"/>
</dbReference>
<dbReference type="PANTHER" id="PTHR43441:SF12">
    <property type="entry name" value="RIBOSOMAL N-ACETYLTRANSFERASE YDAF-RELATED"/>
    <property type="match status" value="1"/>
</dbReference>
<evidence type="ECO:0000313" key="3">
    <source>
        <dbReference type="Proteomes" id="UP000559598"/>
    </source>
</evidence>
<dbReference type="AlphaFoldDB" id="A0A840E151"/>
<evidence type="ECO:0000313" key="2">
    <source>
        <dbReference type="EMBL" id="MBB4075489.1"/>
    </source>
</evidence>
<organism evidence="2 3">
    <name type="scientific">Anoxybacteroides voinovskiense</name>
    <dbReference type="NCBI Taxonomy" id="230470"/>
    <lineage>
        <taxon>Bacteria</taxon>
        <taxon>Bacillati</taxon>
        <taxon>Bacillota</taxon>
        <taxon>Bacilli</taxon>
        <taxon>Bacillales</taxon>
        <taxon>Anoxybacillaceae</taxon>
        <taxon>Anoxybacteroides</taxon>
    </lineage>
</organism>
<dbReference type="EC" id="2.3.1.-" evidence="2"/>
<dbReference type="Pfam" id="PF13302">
    <property type="entry name" value="Acetyltransf_3"/>
    <property type="match status" value="1"/>
</dbReference>
<dbReference type="PROSITE" id="PS51186">
    <property type="entry name" value="GNAT"/>
    <property type="match status" value="1"/>
</dbReference>
<dbReference type="Gene3D" id="3.40.630.30">
    <property type="match status" value="1"/>
</dbReference>
<keyword evidence="2" id="KW-0808">Transferase</keyword>
<dbReference type="GO" id="GO:0005737">
    <property type="term" value="C:cytoplasm"/>
    <property type="evidence" value="ECO:0007669"/>
    <property type="project" value="TreeGrafter"/>
</dbReference>
<dbReference type="RefSeq" id="WP_183185978.1">
    <property type="nucleotide sequence ID" value="NZ_BMNP01000036.1"/>
</dbReference>
<dbReference type="EMBL" id="JACIDE010000034">
    <property type="protein sequence ID" value="MBB4075489.1"/>
    <property type="molecule type" value="Genomic_DNA"/>
</dbReference>
<sequence length="179" mass="20788">MWKLDIDQDTELKLLELEDAEMLFALVDSCRPYLRQWLPWIDATQTVDNSRQFIEFGLQKFAANNGLEAGIWYKGQLAGVIGLHYIDKNNRKTSIGYWLAESFQGHGLMTKACRALISYAFEQFQLNRVEIRVAVENYKSRAIPERLGLVKEGVVREAEWLYDHFVDHIVYGVLAKEWA</sequence>
<comment type="caution">
    <text evidence="2">The sequence shown here is derived from an EMBL/GenBank/DDBJ whole genome shotgun (WGS) entry which is preliminary data.</text>
</comment>
<gene>
    <name evidence="2" type="ORF">GGR02_003323</name>
</gene>
<feature type="domain" description="N-acetyltransferase" evidence="1">
    <location>
        <begin position="10"/>
        <end position="176"/>
    </location>
</feature>
<dbReference type="InterPro" id="IPR000182">
    <property type="entry name" value="GNAT_dom"/>
</dbReference>
<dbReference type="Proteomes" id="UP000559598">
    <property type="component" value="Unassembled WGS sequence"/>
</dbReference>
<keyword evidence="3" id="KW-1185">Reference proteome</keyword>
<dbReference type="InterPro" id="IPR051908">
    <property type="entry name" value="Ribosomal_N-acetyltransferase"/>
</dbReference>
<proteinExistence type="predicted"/>
<evidence type="ECO:0000259" key="1">
    <source>
        <dbReference type="PROSITE" id="PS51186"/>
    </source>
</evidence>
<dbReference type="SUPFAM" id="SSF55729">
    <property type="entry name" value="Acyl-CoA N-acyltransferases (Nat)"/>
    <property type="match status" value="1"/>
</dbReference>
<dbReference type="PANTHER" id="PTHR43441">
    <property type="entry name" value="RIBOSOMAL-PROTEIN-SERINE ACETYLTRANSFERASE"/>
    <property type="match status" value="1"/>
</dbReference>
<protein>
    <submittedName>
        <fullName evidence="2">Ribosomal-protein-serine acetyltransferase</fullName>
        <ecNumber evidence="2">2.3.1.-</ecNumber>
    </submittedName>
</protein>
<name>A0A840E151_9BACL</name>
<reference evidence="2 3" key="1">
    <citation type="submission" date="2020-08" db="EMBL/GenBank/DDBJ databases">
        <title>Genomic Encyclopedia of Type Strains, Phase IV (KMG-IV): sequencing the most valuable type-strain genomes for metagenomic binning, comparative biology and taxonomic classification.</title>
        <authorList>
            <person name="Goeker M."/>
        </authorList>
    </citation>
    <scope>NUCLEOTIDE SEQUENCE [LARGE SCALE GENOMIC DNA]</scope>
    <source>
        <strain evidence="2 3">DSM 17075</strain>
    </source>
</reference>
<dbReference type="InterPro" id="IPR016181">
    <property type="entry name" value="Acyl_CoA_acyltransferase"/>
</dbReference>
<dbReference type="GO" id="GO:1990189">
    <property type="term" value="F:protein N-terminal-serine acetyltransferase activity"/>
    <property type="evidence" value="ECO:0007669"/>
    <property type="project" value="TreeGrafter"/>
</dbReference>